<keyword evidence="5" id="KW-0175">Coiled coil</keyword>
<dbReference type="GO" id="GO:0043596">
    <property type="term" value="C:nuclear replication fork"/>
    <property type="evidence" value="ECO:0007669"/>
    <property type="project" value="TreeGrafter"/>
</dbReference>
<dbReference type="InterPro" id="IPR014001">
    <property type="entry name" value="Helicase_ATP-bd"/>
</dbReference>
<evidence type="ECO:0000256" key="11">
    <source>
        <dbReference type="SAM" id="MobiDB-lite"/>
    </source>
</evidence>
<dbReference type="CDD" id="cd18793">
    <property type="entry name" value="SF2_C_SNF"/>
    <property type="match status" value="1"/>
</dbReference>
<dbReference type="InterPro" id="IPR001650">
    <property type="entry name" value="Helicase_C-like"/>
</dbReference>
<dbReference type="SUPFAM" id="SSF52540">
    <property type="entry name" value="P-loop containing nucleoside triphosphate hydrolases"/>
    <property type="match status" value="2"/>
</dbReference>
<comment type="similarity">
    <text evidence="10">Belongs to the SNF2/RAD54 helicase family. SMARCAL1 subfamily.</text>
</comment>
<dbReference type="GO" id="GO:0005524">
    <property type="term" value="F:ATP binding"/>
    <property type="evidence" value="ECO:0007669"/>
    <property type="project" value="InterPro"/>
</dbReference>
<dbReference type="PROSITE" id="PS51194">
    <property type="entry name" value="HELICASE_CTER"/>
    <property type="match status" value="1"/>
</dbReference>
<evidence type="ECO:0000256" key="7">
    <source>
        <dbReference type="ARBA" id="ARBA00029621"/>
    </source>
</evidence>
<dbReference type="CDD" id="cd18010">
    <property type="entry name" value="DEXHc_HARP_SMARCAL1"/>
    <property type="match status" value="1"/>
</dbReference>
<evidence type="ECO:0000259" key="13">
    <source>
        <dbReference type="PROSITE" id="PS51194"/>
    </source>
</evidence>
<dbReference type="Ensembl" id="ENSCCRT00010088625.1">
    <property type="protein sequence ID" value="ENSCCRP00010079900.1"/>
    <property type="gene ID" value="ENSCCRG00010034860.1"/>
</dbReference>
<dbReference type="InterPro" id="IPR000330">
    <property type="entry name" value="SNF2_N"/>
</dbReference>
<feature type="domain" description="HARP" evidence="14">
    <location>
        <begin position="187"/>
        <end position="258"/>
    </location>
</feature>
<dbReference type="InterPro" id="IPR038718">
    <property type="entry name" value="SNF2-like_sf"/>
</dbReference>
<keyword evidence="16" id="KW-1185">Reference proteome</keyword>
<dbReference type="PANTHER" id="PTHR45766:SF6">
    <property type="entry name" value="SWI_SNF-RELATED MATRIX-ASSOCIATED ACTIN-DEPENDENT REGULATOR OF CHROMATIN SUBFAMILY A-LIKE PROTEIN 1"/>
    <property type="match status" value="1"/>
</dbReference>
<name>A0A8C1MSW7_CYPCA</name>
<reference evidence="15" key="1">
    <citation type="submission" date="2025-08" db="UniProtKB">
        <authorList>
            <consortium name="Ensembl"/>
        </authorList>
    </citation>
    <scope>IDENTIFICATION</scope>
</reference>
<dbReference type="FunFam" id="3.40.50.300:FF:001036">
    <property type="entry name" value="SWI/SNF related, matrix associated, actin dependent regulator of chromatin, subfamily a like 1"/>
    <property type="match status" value="1"/>
</dbReference>
<evidence type="ECO:0000259" key="14">
    <source>
        <dbReference type="PROSITE" id="PS51467"/>
    </source>
</evidence>
<dbReference type="Pfam" id="PF00271">
    <property type="entry name" value="Helicase_C"/>
    <property type="match status" value="1"/>
</dbReference>
<feature type="region of interest" description="Disordered" evidence="11">
    <location>
        <begin position="118"/>
        <end position="144"/>
    </location>
</feature>
<evidence type="ECO:0000256" key="4">
    <source>
        <dbReference type="ARBA" id="ARBA00022801"/>
    </source>
</evidence>
<evidence type="ECO:0000256" key="2">
    <source>
        <dbReference type="ARBA" id="ARBA00020162"/>
    </source>
</evidence>
<dbReference type="SMART" id="SM00487">
    <property type="entry name" value="DEXDc"/>
    <property type="match status" value="1"/>
</dbReference>
<sequence length="762" mass="85202">MSVNLTPEQQRRIEENRQRALARRAERQAQVRPGCAQNKHTQPQEALQSVHLVIWFIQGPLVSVQDSWAPEATLSRASFLCLIFILSLQTQLIDTKGPCIKTVAPLSNVSSATNSFYGQLSKPTPGEKRPSKLPEAGGSIPAKKPAVSVKGKCVSHSENRFRVEVGYHADLITVFKSIPSKNYDAKPGAVVKGKCVVVSRCRLEVDIGYQADVIAIFKKMPSKNYDMKTRKWNFLLEDYGKLMAELSELPAVEMEPLPPAVLQSFSAQFEKSESRAPVPPEADLSHVDPQLTRSLMPFQRDGVNFAVSREGRLLLADDMGLGKTVQAICIAAYYKSEWPLLVVAPSSVRFTWAEAFRRWLPSVRADSINVVVTGRDSLRSGLINIISYDLLNRMDKQQPSSPFSVIIMDESHFLKNMKTARCRAALPLLKTAKRVILLSGTPAMSRPAELYTQILAVRPSLFPRFHDFGTRYCDAKQLPWGWDYSGSSHLGELKLLLEETLMLRRLKSEVLSQLPAKQRKVVTVTTDGTNSRTKAALNAAAKELARGYHNKSQEKEALLVFFNHTAEAKIRAIMEYISDMLECGREKFLVFAHHKLVLDSITKELAEKGISYIRIDGSTASAERQQLCDRFQSSQKSCVAVLSVTAANMGLTLHSADLVVFAELFWNPGVLIQAEDRVHRIGQTSNVDIHYLVAKGTADDYLWPMIQEKMNVLEQVGLSESNISEKAECASFHSKVSTQSFYHLHLTSERLKINHVQPARKK</sequence>
<evidence type="ECO:0000256" key="9">
    <source>
        <dbReference type="ARBA" id="ARBA00048778"/>
    </source>
</evidence>
<dbReference type="Gene3D" id="3.40.50.300">
    <property type="entry name" value="P-loop containing nucleotide triphosphate hydrolases"/>
    <property type="match status" value="1"/>
</dbReference>
<dbReference type="InterPro" id="IPR027417">
    <property type="entry name" value="P-loop_NTPase"/>
</dbReference>
<evidence type="ECO:0000256" key="8">
    <source>
        <dbReference type="ARBA" id="ARBA00031896"/>
    </source>
</evidence>
<comment type="catalytic activity">
    <reaction evidence="9">
        <text>ATP + H2O = ADP + phosphate + H(+)</text>
        <dbReference type="Rhea" id="RHEA:13065"/>
        <dbReference type="ChEBI" id="CHEBI:15377"/>
        <dbReference type="ChEBI" id="CHEBI:15378"/>
        <dbReference type="ChEBI" id="CHEBI:30616"/>
        <dbReference type="ChEBI" id="CHEBI:43474"/>
        <dbReference type="ChEBI" id="CHEBI:456216"/>
    </reaction>
    <physiologicalReaction direction="left-to-right" evidence="9">
        <dbReference type="Rhea" id="RHEA:13066"/>
    </physiologicalReaction>
</comment>
<reference evidence="15" key="2">
    <citation type="submission" date="2025-09" db="UniProtKB">
        <authorList>
            <consortium name="Ensembl"/>
        </authorList>
    </citation>
    <scope>IDENTIFICATION</scope>
</reference>
<dbReference type="SMART" id="SM00490">
    <property type="entry name" value="HELICc"/>
    <property type="match status" value="1"/>
</dbReference>
<feature type="domain" description="Helicase ATP-binding" evidence="12">
    <location>
        <begin position="304"/>
        <end position="460"/>
    </location>
</feature>
<dbReference type="Proteomes" id="UP000694427">
    <property type="component" value="Unplaced"/>
</dbReference>
<comment type="subcellular location">
    <subcellularLocation>
        <location evidence="1">Nucleus</location>
    </subcellularLocation>
</comment>
<evidence type="ECO:0000313" key="15">
    <source>
        <dbReference type="Ensembl" id="ENSCCRP00010079900.1"/>
    </source>
</evidence>
<evidence type="ECO:0000256" key="6">
    <source>
        <dbReference type="ARBA" id="ARBA00023242"/>
    </source>
</evidence>
<dbReference type="AlphaFoldDB" id="A0A8C1MSW7"/>
<evidence type="ECO:0000313" key="16">
    <source>
        <dbReference type="Proteomes" id="UP000694427"/>
    </source>
</evidence>
<keyword evidence="4" id="KW-0378">Hydrolase</keyword>
<dbReference type="Gene3D" id="3.40.50.10810">
    <property type="entry name" value="Tandem AAA-ATPase domain"/>
    <property type="match status" value="1"/>
</dbReference>
<evidence type="ECO:0000259" key="12">
    <source>
        <dbReference type="PROSITE" id="PS51192"/>
    </source>
</evidence>
<dbReference type="PROSITE" id="PS51467">
    <property type="entry name" value="HARP"/>
    <property type="match status" value="1"/>
</dbReference>
<organism evidence="15 16">
    <name type="scientific">Cyprinus carpio</name>
    <name type="common">Common carp</name>
    <dbReference type="NCBI Taxonomy" id="7962"/>
    <lineage>
        <taxon>Eukaryota</taxon>
        <taxon>Metazoa</taxon>
        <taxon>Chordata</taxon>
        <taxon>Craniata</taxon>
        <taxon>Vertebrata</taxon>
        <taxon>Euteleostomi</taxon>
        <taxon>Actinopterygii</taxon>
        <taxon>Neopterygii</taxon>
        <taxon>Teleostei</taxon>
        <taxon>Ostariophysi</taxon>
        <taxon>Cypriniformes</taxon>
        <taxon>Cyprinidae</taxon>
        <taxon>Cyprininae</taxon>
        <taxon>Cyprinus</taxon>
    </lineage>
</organism>
<feature type="domain" description="Helicase C-terminal" evidence="13">
    <location>
        <begin position="576"/>
        <end position="729"/>
    </location>
</feature>
<dbReference type="GO" id="GO:0016787">
    <property type="term" value="F:hydrolase activity"/>
    <property type="evidence" value="ECO:0007669"/>
    <property type="project" value="UniProtKB-KW"/>
</dbReference>
<dbReference type="InterPro" id="IPR010003">
    <property type="entry name" value="HARP_dom"/>
</dbReference>
<evidence type="ECO:0000256" key="1">
    <source>
        <dbReference type="ARBA" id="ARBA00004123"/>
    </source>
</evidence>
<dbReference type="GO" id="GO:0031297">
    <property type="term" value="P:replication fork processing"/>
    <property type="evidence" value="ECO:0007669"/>
    <property type="project" value="TreeGrafter"/>
</dbReference>
<dbReference type="GO" id="GO:0006281">
    <property type="term" value="P:DNA repair"/>
    <property type="evidence" value="ECO:0007669"/>
    <property type="project" value="TreeGrafter"/>
</dbReference>
<evidence type="ECO:0000256" key="3">
    <source>
        <dbReference type="ARBA" id="ARBA00022737"/>
    </source>
</evidence>
<dbReference type="Pfam" id="PF07443">
    <property type="entry name" value="HARP"/>
    <property type="match status" value="2"/>
</dbReference>
<dbReference type="FunFam" id="3.40.50.10810:FF:000026">
    <property type="entry name" value="SWI/SNF related, matrix associated, actin dependent regulator of chromatin, subfamily a-like 1"/>
    <property type="match status" value="1"/>
</dbReference>
<evidence type="ECO:0000256" key="5">
    <source>
        <dbReference type="ARBA" id="ARBA00023054"/>
    </source>
</evidence>
<protein>
    <recommendedName>
        <fullName evidence="2">SWI/SNF-related matrix-associated actin-dependent regulator of chromatin subfamily A-like protein 1</fullName>
    </recommendedName>
    <alternativeName>
        <fullName evidence="8">HepA-related protein</fullName>
    </alternativeName>
    <alternativeName>
        <fullName evidence="7">Sucrose nonfermenting protein 2-like 1</fullName>
    </alternativeName>
</protein>
<accession>A0A8C1MSW7</accession>
<keyword evidence="3" id="KW-0677">Repeat</keyword>
<dbReference type="Pfam" id="PF00176">
    <property type="entry name" value="SNF2-rel_dom"/>
    <property type="match status" value="1"/>
</dbReference>
<dbReference type="PROSITE" id="PS51192">
    <property type="entry name" value="HELICASE_ATP_BIND_1"/>
    <property type="match status" value="1"/>
</dbReference>
<dbReference type="PANTHER" id="PTHR45766">
    <property type="entry name" value="DNA ANNEALING HELICASE AND ENDONUCLEASE ZRANB3 FAMILY MEMBER"/>
    <property type="match status" value="1"/>
</dbReference>
<evidence type="ECO:0000256" key="10">
    <source>
        <dbReference type="PROSITE-ProRule" id="PRU00800"/>
    </source>
</evidence>
<keyword evidence="6" id="KW-0539">Nucleus</keyword>
<dbReference type="InterPro" id="IPR049730">
    <property type="entry name" value="SNF2/RAD54-like_C"/>
</dbReference>
<proteinExistence type="inferred from homology"/>